<dbReference type="Proteomes" id="UP000264353">
    <property type="component" value="Chromosome A4"/>
</dbReference>
<protein>
    <submittedName>
        <fullName evidence="1">Uncharacterized protein</fullName>
    </submittedName>
</protein>
<reference evidence="1 2" key="1">
    <citation type="submission" date="2018-06" db="EMBL/GenBank/DDBJ databases">
        <title>WGS assembly of Brassica rapa FPsc.</title>
        <authorList>
            <person name="Bowman J."/>
            <person name="Kohchi T."/>
            <person name="Yamato K."/>
            <person name="Jenkins J."/>
            <person name="Shu S."/>
            <person name="Ishizaki K."/>
            <person name="Yamaoka S."/>
            <person name="Nishihama R."/>
            <person name="Nakamura Y."/>
            <person name="Berger F."/>
            <person name="Adam C."/>
            <person name="Aki S."/>
            <person name="Althoff F."/>
            <person name="Araki T."/>
            <person name="Arteaga-Vazquez M."/>
            <person name="Balasubrmanian S."/>
            <person name="Bauer D."/>
            <person name="Boehm C."/>
            <person name="Briginshaw L."/>
            <person name="Caballero-Perez J."/>
            <person name="Catarino B."/>
            <person name="Chen F."/>
            <person name="Chiyoda S."/>
            <person name="Chovatia M."/>
            <person name="Davies K."/>
            <person name="Delmans M."/>
            <person name="Demura T."/>
            <person name="Dierschke T."/>
            <person name="Dolan L."/>
            <person name="Dorantes-Acosta A."/>
            <person name="Eklund D."/>
            <person name="Florent S."/>
            <person name="Flores-Sandoval E."/>
            <person name="Fujiyama A."/>
            <person name="Fukuzawa H."/>
            <person name="Galik B."/>
            <person name="Grimanelli D."/>
            <person name="Grimwood J."/>
            <person name="Grossniklaus U."/>
            <person name="Hamada T."/>
            <person name="Haseloff J."/>
            <person name="Hetherington A."/>
            <person name="Higo A."/>
            <person name="Hirakawa Y."/>
            <person name="Hundley H."/>
            <person name="Ikeda Y."/>
            <person name="Inoue K."/>
            <person name="Inoue S."/>
            <person name="Ishida S."/>
            <person name="Jia Q."/>
            <person name="Kakita M."/>
            <person name="Kanazawa T."/>
            <person name="Kawai Y."/>
            <person name="Kawashima T."/>
            <person name="Kennedy M."/>
            <person name="Kinose K."/>
            <person name="Kinoshita T."/>
            <person name="Kohara Y."/>
            <person name="Koide E."/>
            <person name="Komatsu K."/>
            <person name="Kopischke S."/>
            <person name="Kubo M."/>
            <person name="Kyozuka J."/>
            <person name="Lagercrantz U."/>
            <person name="Lin S."/>
            <person name="Lindquist E."/>
            <person name="Lipzen A."/>
            <person name="Lu C."/>
            <person name="Luna E."/>
            <person name="Martienssen R."/>
            <person name="Minamino N."/>
            <person name="Mizutani M."/>
            <person name="Mizutani M."/>
            <person name="Mochizuki N."/>
            <person name="Monte I."/>
            <person name="Mosher R."/>
            <person name="Nagasaki H."/>
            <person name="Nakagami H."/>
            <person name="Naramoto S."/>
            <person name="Nishitani K."/>
            <person name="Ohtani M."/>
            <person name="Okamoto T."/>
            <person name="Okumura M."/>
            <person name="Phillips J."/>
            <person name="Pollak B."/>
            <person name="Reinders A."/>
            <person name="Roevekamp M."/>
            <person name="Sano R."/>
            <person name="Sawa S."/>
            <person name="Schmid M."/>
            <person name="Shirakawa M."/>
            <person name="Solano R."/>
            <person name="Spunde A."/>
            <person name="Suetsugu N."/>
            <person name="Sugano S."/>
            <person name="Sugiyama A."/>
            <person name="Sun R."/>
            <person name="Suzuki Y."/>
            <person name="Takenaka M."/>
            <person name="Takezawa D."/>
            <person name="Tomogane H."/>
            <person name="Tsuzuki M."/>
            <person name="Ueda T."/>
            <person name="Umeda M."/>
            <person name="Ward J."/>
            <person name="Watanabe Y."/>
            <person name="Yazaki K."/>
            <person name="Yokoyama R."/>
            <person name="Yoshitake Y."/>
            <person name="Yotsui I."/>
            <person name="Zachgo S."/>
            <person name="Schmutz J."/>
        </authorList>
    </citation>
    <scope>NUCLEOTIDE SEQUENCE [LARGE SCALE GENOMIC DNA]</scope>
    <source>
        <strain evidence="2">cv. B-3</strain>
    </source>
</reference>
<name>A0A397ZNM3_BRACM</name>
<evidence type="ECO:0000313" key="2">
    <source>
        <dbReference type="Proteomes" id="UP000264353"/>
    </source>
</evidence>
<gene>
    <name evidence="1" type="ORF">BRARA_D01978</name>
</gene>
<accession>A0A397ZNM3</accession>
<dbReference type="AlphaFoldDB" id="A0A397ZNM3"/>
<dbReference type="EMBL" id="CM010631">
    <property type="protein sequence ID" value="RID66865.1"/>
    <property type="molecule type" value="Genomic_DNA"/>
</dbReference>
<organism evidence="1 2">
    <name type="scientific">Brassica campestris</name>
    <name type="common">Field mustard</name>
    <dbReference type="NCBI Taxonomy" id="3711"/>
    <lineage>
        <taxon>Eukaryota</taxon>
        <taxon>Viridiplantae</taxon>
        <taxon>Streptophyta</taxon>
        <taxon>Embryophyta</taxon>
        <taxon>Tracheophyta</taxon>
        <taxon>Spermatophyta</taxon>
        <taxon>Magnoliopsida</taxon>
        <taxon>eudicotyledons</taxon>
        <taxon>Gunneridae</taxon>
        <taxon>Pentapetalae</taxon>
        <taxon>rosids</taxon>
        <taxon>malvids</taxon>
        <taxon>Brassicales</taxon>
        <taxon>Brassicaceae</taxon>
        <taxon>Brassiceae</taxon>
        <taxon>Brassica</taxon>
    </lineage>
</organism>
<sequence>MSCAIANPRNTPSTYPIATPFQFNTCSSSPSSSFGGCCVGGAIVAKQVSWSGRPQRPAFPSNEDLGCPVICVPCGISPLSWL</sequence>
<evidence type="ECO:0000313" key="1">
    <source>
        <dbReference type="EMBL" id="RID66865.1"/>
    </source>
</evidence>
<proteinExistence type="predicted"/>